<gene>
    <name evidence="2" type="ORF">EV210_104130</name>
</gene>
<dbReference type="Proteomes" id="UP000295063">
    <property type="component" value="Unassembled WGS sequence"/>
</dbReference>
<proteinExistence type="predicted"/>
<organism evidence="2 3">
    <name type="scientific">Anaerospora hongkongensis</name>
    <dbReference type="NCBI Taxonomy" id="244830"/>
    <lineage>
        <taxon>Bacteria</taxon>
        <taxon>Bacillati</taxon>
        <taxon>Bacillota</taxon>
        <taxon>Negativicutes</taxon>
        <taxon>Selenomonadales</taxon>
        <taxon>Sporomusaceae</taxon>
        <taxon>Anaerospora</taxon>
    </lineage>
</organism>
<keyword evidence="1" id="KW-0812">Transmembrane</keyword>
<evidence type="ECO:0000313" key="2">
    <source>
        <dbReference type="EMBL" id="TCL38162.1"/>
    </source>
</evidence>
<keyword evidence="1" id="KW-1133">Transmembrane helix</keyword>
<name>A0A4R1Q0B8_9FIRM</name>
<protein>
    <submittedName>
        <fullName evidence="2">Uncharacterized protein</fullName>
    </submittedName>
</protein>
<evidence type="ECO:0000256" key="1">
    <source>
        <dbReference type="SAM" id="Phobius"/>
    </source>
</evidence>
<evidence type="ECO:0000313" key="3">
    <source>
        <dbReference type="Proteomes" id="UP000295063"/>
    </source>
</evidence>
<dbReference type="OrthoDB" id="1682921at2"/>
<dbReference type="EMBL" id="SLUI01000004">
    <property type="protein sequence ID" value="TCL38162.1"/>
    <property type="molecule type" value="Genomic_DNA"/>
</dbReference>
<accession>A0A4R1Q0B8</accession>
<keyword evidence="1" id="KW-0472">Membrane</keyword>
<feature type="transmembrane region" description="Helical" evidence="1">
    <location>
        <begin position="48"/>
        <end position="72"/>
    </location>
</feature>
<keyword evidence="3" id="KW-1185">Reference proteome</keyword>
<feature type="transmembrane region" description="Helical" evidence="1">
    <location>
        <begin position="12"/>
        <end position="36"/>
    </location>
</feature>
<reference evidence="2 3" key="1">
    <citation type="submission" date="2019-03" db="EMBL/GenBank/DDBJ databases">
        <title>Genomic Encyclopedia of Type Strains, Phase IV (KMG-IV): sequencing the most valuable type-strain genomes for metagenomic binning, comparative biology and taxonomic classification.</title>
        <authorList>
            <person name="Goeker M."/>
        </authorList>
    </citation>
    <scope>NUCLEOTIDE SEQUENCE [LARGE SCALE GENOMIC DNA]</scope>
    <source>
        <strain evidence="2 3">DSM 15969</strain>
    </source>
</reference>
<sequence length="97" mass="10134">MYNQEIIRISPWTAFRVFFLAGTAFFGLGGLIIGIMEKDILGMLGGAFIALALGLCTGLGAVVYCAIFNLLAPLTGGIAVQIKPVAQQAPSDESDSP</sequence>
<dbReference type="RefSeq" id="WP_132077720.1">
    <property type="nucleotide sequence ID" value="NZ_DAMAKO010000007.1"/>
</dbReference>
<dbReference type="AlphaFoldDB" id="A0A4R1Q0B8"/>
<comment type="caution">
    <text evidence="2">The sequence shown here is derived from an EMBL/GenBank/DDBJ whole genome shotgun (WGS) entry which is preliminary data.</text>
</comment>